<gene>
    <name evidence="2" type="ORF">VNI00_007124</name>
</gene>
<evidence type="ECO:0000313" key="3">
    <source>
        <dbReference type="Proteomes" id="UP001383192"/>
    </source>
</evidence>
<keyword evidence="1" id="KW-0472">Membrane</keyword>
<proteinExistence type="predicted"/>
<name>A0AAW0D6N9_9AGAR</name>
<evidence type="ECO:0000256" key="1">
    <source>
        <dbReference type="SAM" id="Phobius"/>
    </source>
</evidence>
<sequence>MVRYFVIITLIIGNVGGGIIARRSLGGEINVQSAYYILAIMTIGALLIGLINARRNTRLHRKWMLRQSLLVTYSCLLTGSTNTGGVVYFSSVITAKLAMLAAMKITTNIDSYYSLWRCDEVLYVLRSLEQLSAQYPQCSVSGDTLSNPGFYVGVHASLNDGDLGYASAARLTHGMSLWVATLLHVVGVEIYLRYSEKANYDRHNFALEPRDYDPTQDRFHRLRY</sequence>
<keyword evidence="3" id="KW-1185">Reference proteome</keyword>
<dbReference type="EMBL" id="JAYKXP010000022">
    <property type="protein sequence ID" value="KAK7046121.1"/>
    <property type="molecule type" value="Genomic_DNA"/>
</dbReference>
<evidence type="ECO:0000313" key="2">
    <source>
        <dbReference type="EMBL" id="KAK7046121.1"/>
    </source>
</evidence>
<dbReference type="Proteomes" id="UP001383192">
    <property type="component" value="Unassembled WGS sequence"/>
</dbReference>
<keyword evidence="1" id="KW-0812">Transmembrane</keyword>
<dbReference type="AlphaFoldDB" id="A0AAW0D6N9"/>
<accession>A0AAW0D6N9</accession>
<organism evidence="2 3">
    <name type="scientific">Paramarasmius palmivorus</name>
    <dbReference type="NCBI Taxonomy" id="297713"/>
    <lineage>
        <taxon>Eukaryota</taxon>
        <taxon>Fungi</taxon>
        <taxon>Dikarya</taxon>
        <taxon>Basidiomycota</taxon>
        <taxon>Agaricomycotina</taxon>
        <taxon>Agaricomycetes</taxon>
        <taxon>Agaricomycetidae</taxon>
        <taxon>Agaricales</taxon>
        <taxon>Marasmiineae</taxon>
        <taxon>Marasmiaceae</taxon>
        <taxon>Paramarasmius</taxon>
    </lineage>
</organism>
<comment type="caution">
    <text evidence="2">The sequence shown here is derived from an EMBL/GenBank/DDBJ whole genome shotgun (WGS) entry which is preliminary data.</text>
</comment>
<keyword evidence="1" id="KW-1133">Transmembrane helix</keyword>
<feature type="transmembrane region" description="Helical" evidence="1">
    <location>
        <begin position="33"/>
        <end position="51"/>
    </location>
</feature>
<protein>
    <submittedName>
        <fullName evidence="2">Uncharacterized protein</fullName>
    </submittedName>
</protein>
<reference evidence="2 3" key="1">
    <citation type="submission" date="2024-01" db="EMBL/GenBank/DDBJ databases">
        <title>A draft genome for a cacao thread blight-causing isolate of Paramarasmius palmivorus.</title>
        <authorList>
            <person name="Baruah I.K."/>
            <person name="Bukari Y."/>
            <person name="Amoako-Attah I."/>
            <person name="Meinhardt L.W."/>
            <person name="Bailey B.A."/>
            <person name="Cohen S.P."/>
        </authorList>
    </citation>
    <scope>NUCLEOTIDE SEQUENCE [LARGE SCALE GENOMIC DNA]</scope>
    <source>
        <strain evidence="2 3">GH-12</strain>
    </source>
</reference>